<keyword evidence="7 10" id="KW-0573">Peptidoglycan synthesis</keyword>
<dbReference type="HAMAP" id="MF_02019">
    <property type="entry name" value="MurF"/>
    <property type="match status" value="1"/>
</dbReference>
<organism evidence="15 16">
    <name type="scientific">Chengkuizengella marina</name>
    <dbReference type="NCBI Taxonomy" id="2507566"/>
    <lineage>
        <taxon>Bacteria</taxon>
        <taxon>Bacillati</taxon>
        <taxon>Bacillota</taxon>
        <taxon>Bacilli</taxon>
        <taxon>Bacillales</taxon>
        <taxon>Paenibacillaceae</taxon>
        <taxon>Chengkuizengella</taxon>
    </lineage>
</organism>
<dbReference type="InterPro" id="IPR036615">
    <property type="entry name" value="Mur_ligase_C_dom_sf"/>
</dbReference>
<comment type="function">
    <text evidence="10 11">Involved in cell wall formation. Catalyzes the final step in the synthesis of UDP-N-acetylmuramoyl-pentapeptide, the precursor of murein.</text>
</comment>
<dbReference type="Pfam" id="PF01225">
    <property type="entry name" value="Mur_ligase"/>
    <property type="match status" value="1"/>
</dbReference>
<comment type="similarity">
    <text evidence="10">Belongs to the MurCDEF family. MurF subfamily.</text>
</comment>
<evidence type="ECO:0000256" key="4">
    <source>
        <dbReference type="ARBA" id="ARBA00022741"/>
    </source>
</evidence>
<comment type="subcellular location">
    <subcellularLocation>
        <location evidence="10 11">Cytoplasm</location>
    </subcellularLocation>
</comment>
<dbReference type="PANTHER" id="PTHR43024:SF1">
    <property type="entry name" value="UDP-N-ACETYLMURAMOYL-TRIPEPTIDE--D-ALANYL-D-ALANINE LIGASE"/>
    <property type="match status" value="1"/>
</dbReference>
<dbReference type="Pfam" id="PF02875">
    <property type="entry name" value="Mur_ligase_C"/>
    <property type="match status" value="1"/>
</dbReference>
<evidence type="ECO:0000313" key="16">
    <source>
        <dbReference type="Proteomes" id="UP000448943"/>
    </source>
</evidence>
<keyword evidence="6 10" id="KW-0133">Cell shape</keyword>
<evidence type="ECO:0000313" key="15">
    <source>
        <dbReference type="EMBL" id="NBI29419.1"/>
    </source>
</evidence>
<dbReference type="Gene3D" id="3.90.190.20">
    <property type="entry name" value="Mur ligase, C-terminal domain"/>
    <property type="match status" value="1"/>
</dbReference>
<sequence>MMIRAYDDIINMLNAEQFTQLKDTVIIYGVSTDSRNIKQGSLFIPIVGDHFDGHLFVEEAFRKGATAALWQEDHGSPPENIPIIIVEDTLLALQQLAKQYKKQVDVRVIAITGSNGKTTTKDMIASILSTTYKVHKTDGNYNNQIGLPLTLLQMKEDTQFAVLEMGMSGREEIDLLSKLAEPEIAIITNIGEAHLLQLGSREEIARAKLEIINGLKQEGLFIYPGDEPLLKNISELGYHLPPSTKQIRFGKKKSNEIYPTFIEMEQEGVYFGINNSQPKDYYIPLIGKHNVMNATAAIAVSQYLDIKKEDIINGLSQLQISSMRTQKLRSNSGFVLINDAYNSSPNALKAAIDMLEELRGYEHKIIVLGDMLELGENEKEMHRDIGRRLDPQRIDYVFTYGNLAKEAAIEALNHYSIDHVKSFEDKEKLLKEILTVVTENDVILIKGSRGMKLEDVVGELKNR</sequence>
<dbReference type="InterPro" id="IPR035911">
    <property type="entry name" value="MurE/MurF_N"/>
</dbReference>
<evidence type="ECO:0000256" key="6">
    <source>
        <dbReference type="ARBA" id="ARBA00022960"/>
    </source>
</evidence>
<evidence type="ECO:0000256" key="10">
    <source>
        <dbReference type="HAMAP-Rule" id="MF_02019"/>
    </source>
</evidence>
<keyword evidence="16" id="KW-1185">Reference proteome</keyword>
<dbReference type="GO" id="GO:0051301">
    <property type="term" value="P:cell division"/>
    <property type="evidence" value="ECO:0007669"/>
    <property type="project" value="UniProtKB-KW"/>
</dbReference>
<dbReference type="GO" id="GO:0009252">
    <property type="term" value="P:peptidoglycan biosynthetic process"/>
    <property type="evidence" value="ECO:0007669"/>
    <property type="project" value="UniProtKB-UniRule"/>
</dbReference>
<feature type="domain" description="Mur ligase N-terminal catalytic" evidence="12">
    <location>
        <begin position="27"/>
        <end position="100"/>
    </location>
</feature>
<dbReference type="InterPro" id="IPR005863">
    <property type="entry name" value="UDP-N-AcMur_synth"/>
</dbReference>
<evidence type="ECO:0000256" key="5">
    <source>
        <dbReference type="ARBA" id="ARBA00022840"/>
    </source>
</evidence>
<dbReference type="InterPro" id="IPR051046">
    <property type="entry name" value="MurCDEF_CellWall_CoF430Synth"/>
</dbReference>
<dbReference type="Gene3D" id="3.40.1390.10">
    <property type="entry name" value="MurE/MurF, N-terminal domain"/>
    <property type="match status" value="1"/>
</dbReference>
<feature type="binding site" evidence="10">
    <location>
        <begin position="113"/>
        <end position="119"/>
    </location>
    <ligand>
        <name>ATP</name>
        <dbReference type="ChEBI" id="CHEBI:30616"/>
    </ligand>
</feature>
<evidence type="ECO:0000256" key="9">
    <source>
        <dbReference type="ARBA" id="ARBA00023316"/>
    </source>
</evidence>
<dbReference type="SUPFAM" id="SSF63418">
    <property type="entry name" value="MurE/MurF N-terminal domain"/>
    <property type="match status" value="1"/>
</dbReference>
<dbReference type="EC" id="6.3.2.10" evidence="10 11"/>
<dbReference type="RefSeq" id="WP_160646223.1">
    <property type="nucleotide sequence ID" value="NZ_SIJB01000024.1"/>
</dbReference>
<dbReference type="UniPathway" id="UPA00219"/>
<accession>A0A6N9Q3K7</accession>
<dbReference type="SUPFAM" id="SSF53623">
    <property type="entry name" value="MurD-like peptide ligases, catalytic domain"/>
    <property type="match status" value="1"/>
</dbReference>
<dbReference type="Gene3D" id="3.40.1190.10">
    <property type="entry name" value="Mur-like, catalytic domain"/>
    <property type="match status" value="1"/>
</dbReference>
<protein>
    <recommendedName>
        <fullName evidence="10 11">UDP-N-acetylmuramoyl-tripeptide--D-alanyl-D-alanine ligase</fullName>
        <ecNumber evidence="10 11">6.3.2.10</ecNumber>
    </recommendedName>
    <alternativeName>
        <fullName evidence="10">D-alanyl-D-alanine-adding enzyme</fullName>
    </alternativeName>
</protein>
<dbReference type="InterPro" id="IPR013221">
    <property type="entry name" value="Mur_ligase_cen"/>
</dbReference>
<evidence type="ECO:0000259" key="14">
    <source>
        <dbReference type="Pfam" id="PF08245"/>
    </source>
</evidence>
<dbReference type="NCBIfam" id="TIGR01143">
    <property type="entry name" value="murF"/>
    <property type="match status" value="1"/>
</dbReference>
<dbReference type="GO" id="GO:0005524">
    <property type="term" value="F:ATP binding"/>
    <property type="evidence" value="ECO:0007669"/>
    <property type="project" value="UniProtKB-UniRule"/>
</dbReference>
<reference evidence="15 16" key="1">
    <citation type="submission" date="2019-01" db="EMBL/GenBank/DDBJ databases">
        <title>Chengkuizengella sp. nov., isolated from deep-sea sediment of East Pacific Ocean.</title>
        <authorList>
            <person name="Yang J."/>
            <person name="Lai Q."/>
            <person name="Shao Z."/>
        </authorList>
    </citation>
    <scope>NUCLEOTIDE SEQUENCE [LARGE SCALE GENOMIC DNA]</scope>
    <source>
        <strain evidence="15 16">YPA3-1-1</strain>
    </source>
</reference>
<keyword evidence="8 10" id="KW-0131">Cell cycle</keyword>
<dbReference type="InterPro" id="IPR036565">
    <property type="entry name" value="Mur-like_cat_sf"/>
</dbReference>
<dbReference type="GO" id="GO:0008360">
    <property type="term" value="P:regulation of cell shape"/>
    <property type="evidence" value="ECO:0007669"/>
    <property type="project" value="UniProtKB-KW"/>
</dbReference>
<keyword evidence="2 10" id="KW-0436">Ligase</keyword>
<feature type="domain" description="Mur ligase central" evidence="14">
    <location>
        <begin position="111"/>
        <end position="300"/>
    </location>
</feature>
<keyword evidence="4 10" id="KW-0547">Nucleotide-binding</keyword>
<dbReference type="InterPro" id="IPR000713">
    <property type="entry name" value="Mur_ligase_N"/>
</dbReference>
<evidence type="ECO:0000256" key="8">
    <source>
        <dbReference type="ARBA" id="ARBA00023306"/>
    </source>
</evidence>
<evidence type="ECO:0000256" key="7">
    <source>
        <dbReference type="ARBA" id="ARBA00022984"/>
    </source>
</evidence>
<dbReference type="InterPro" id="IPR004101">
    <property type="entry name" value="Mur_ligase_C"/>
</dbReference>
<name>A0A6N9Q3K7_9BACL</name>
<dbReference type="GO" id="GO:0005737">
    <property type="term" value="C:cytoplasm"/>
    <property type="evidence" value="ECO:0007669"/>
    <property type="project" value="UniProtKB-SubCell"/>
</dbReference>
<keyword evidence="9 10" id="KW-0961">Cell wall biogenesis/degradation</keyword>
<evidence type="ECO:0000256" key="11">
    <source>
        <dbReference type="RuleBase" id="RU004136"/>
    </source>
</evidence>
<dbReference type="OrthoDB" id="9801978at2"/>
<keyword evidence="1 10" id="KW-0963">Cytoplasm</keyword>
<dbReference type="Proteomes" id="UP000448943">
    <property type="component" value="Unassembled WGS sequence"/>
</dbReference>
<dbReference type="AlphaFoldDB" id="A0A6N9Q3K7"/>
<dbReference type="GO" id="GO:0071555">
    <property type="term" value="P:cell wall organization"/>
    <property type="evidence" value="ECO:0007669"/>
    <property type="project" value="UniProtKB-KW"/>
</dbReference>
<comment type="pathway">
    <text evidence="10 11">Cell wall biogenesis; peptidoglycan biosynthesis.</text>
</comment>
<evidence type="ECO:0000259" key="13">
    <source>
        <dbReference type="Pfam" id="PF02875"/>
    </source>
</evidence>
<dbReference type="GO" id="GO:0047480">
    <property type="term" value="F:UDP-N-acetylmuramoyl-tripeptide-D-alanyl-D-alanine ligase activity"/>
    <property type="evidence" value="ECO:0007669"/>
    <property type="project" value="UniProtKB-UniRule"/>
</dbReference>
<evidence type="ECO:0000259" key="12">
    <source>
        <dbReference type="Pfam" id="PF01225"/>
    </source>
</evidence>
<dbReference type="SUPFAM" id="SSF53244">
    <property type="entry name" value="MurD-like peptide ligases, peptide-binding domain"/>
    <property type="match status" value="1"/>
</dbReference>
<dbReference type="PANTHER" id="PTHR43024">
    <property type="entry name" value="UDP-N-ACETYLMURAMOYL-TRIPEPTIDE--D-ALANYL-D-ALANINE LIGASE"/>
    <property type="match status" value="1"/>
</dbReference>
<evidence type="ECO:0000256" key="1">
    <source>
        <dbReference type="ARBA" id="ARBA00022490"/>
    </source>
</evidence>
<gene>
    <name evidence="10" type="primary">murF</name>
    <name evidence="15" type="ORF">ERL59_10645</name>
</gene>
<comment type="catalytic activity">
    <reaction evidence="10 11">
        <text>D-alanyl-D-alanine + UDP-N-acetyl-alpha-D-muramoyl-L-alanyl-gamma-D-glutamyl-meso-2,6-diaminopimelate + ATP = UDP-N-acetyl-alpha-D-muramoyl-L-alanyl-gamma-D-glutamyl-meso-2,6-diaminopimeloyl-D-alanyl-D-alanine + ADP + phosphate + H(+)</text>
        <dbReference type="Rhea" id="RHEA:28374"/>
        <dbReference type="ChEBI" id="CHEBI:15378"/>
        <dbReference type="ChEBI" id="CHEBI:30616"/>
        <dbReference type="ChEBI" id="CHEBI:43474"/>
        <dbReference type="ChEBI" id="CHEBI:57822"/>
        <dbReference type="ChEBI" id="CHEBI:61386"/>
        <dbReference type="ChEBI" id="CHEBI:83905"/>
        <dbReference type="ChEBI" id="CHEBI:456216"/>
        <dbReference type="EC" id="6.3.2.10"/>
    </reaction>
</comment>
<dbReference type="Pfam" id="PF08245">
    <property type="entry name" value="Mur_ligase_M"/>
    <property type="match status" value="1"/>
</dbReference>
<keyword evidence="3 10" id="KW-0132">Cell division</keyword>
<comment type="caution">
    <text evidence="15">The sequence shown here is derived from an EMBL/GenBank/DDBJ whole genome shotgun (WGS) entry which is preliminary data.</text>
</comment>
<feature type="domain" description="Mur ligase C-terminal" evidence="13">
    <location>
        <begin position="323"/>
        <end position="449"/>
    </location>
</feature>
<evidence type="ECO:0000256" key="3">
    <source>
        <dbReference type="ARBA" id="ARBA00022618"/>
    </source>
</evidence>
<evidence type="ECO:0000256" key="2">
    <source>
        <dbReference type="ARBA" id="ARBA00022598"/>
    </source>
</evidence>
<dbReference type="EMBL" id="SIJB01000024">
    <property type="protein sequence ID" value="NBI29419.1"/>
    <property type="molecule type" value="Genomic_DNA"/>
</dbReference>
<keyword evidence="5 10" id="KW-0067">ATP-binding</keyword>
<proteinExistence type="inferred from homology"/>